<reference evidence="1 2" key="1">
    <citation type="submission" date="2016-10" db="EMBL/GenBank/DDBJ databases">
        <title>Systematic genetic and metabolomic analysis of Xenorhabdus and Photorhabdus spp., highlights the requirements for a dual symbiotic and pathogenic life style.</title>
        <authorList>
            <person name="Tobias N.J."/>
            <person name="Wolff H."/>
            <person name="Djahanschiri B."/>
            <person name="Pidot S.J."/>
            <person name="Stinear T.P."/>
            <person name="Ebersberger I."/>
            <person name="Bode H.B."/>
        </authorList>
    </citation>
    <scope>NUCLEOTIDE SEQUENCE [LARGE SCALE GENOMIC DNA]</scope>
    <source>
        <strain evidence="1 2">DSM 22392</strain>
    </source>
</reference>
<sequence length="73" mass="8193">MDIREHSVTVKFRNDTNHDLVLKTNKLIEGKSCTDNHPPLTMVKGSSAEWKSKSVEKYIGTEGIVILRRVAIG</sequence>
<evidence type="ECO:0000313" key="2">
    <source>
        <dbReference type="Proteomes" id="UP000194350"/>
    </source>
</evidence>
<dbReference type="AlphaFoldDB" id="A0A1Y2S8Y4"/>
<organism evidence="1 2">
    <name type="scientific">Xenorhabdus vietnamensis</name>
    <dbReference type="NCBI Taxonomy" id="351656"/>
    <lineage>
        <taxon>Bacteria</taxon>
        <taxon>Pseudomonadati</taxon>
        <taxon>Pseudomonadota</taxon>
        <taxon>Gammaproteobacteria</taxon>
        <taxon>Enterobacterales</taxon>
        <taxon>Morganellaceae</taxon>
        <taxon>Xenorhabdus</taxon>
    </lineage>
</organism>
<keyword evidence="2" id="KW-1185">Reference proteome</keyword>
<dbReference type="RefSeq" id="WP_086110875.1">
    <property type="nucleotide sequence ID" value="NZ_CAWNGD010000129.1"/>
</dbReference>
<evidence type="ECO:0000313" key="1">
    <source>
        <dbReference type="EMBL" id="OTA14000.1"/>
    </source>
</evidence>
<gene>
    <name evidence="1" type="ORF">Xvie_04079</name>
</gene>
<proteinExistence type="predicted"/>
<protein>
    <submittedName>
        <fullName evidence="1">Uncharacterized protein</fullName>
    </submittedName>
</protein>
<dbReference type="Gene3D" id="2.60.270.50">
    <property type="match status" value="1"/>
</dbReference>
<name>A0A1Y2S8Y4_9GAMM</name>
<accession>A0A1Y2S8Y4</accession>
<dbReference type="Proteomes" id="UP000194350">
    <property type="component" value="Unassembled WGS sequence"/>
</dbReference>
<dbReference type="EMBL" id="MUBJ01000080">
    <property type="protein sequence ID" value="OTA14000.1"/>
    <property type="molecule type" value="Genomic_DNA"/>
</dbReference>
<comment type="caution">
    <text evidence="1">The sequence shown here is derived from an EMBL/GenBank/DDBJ whole genome shotgun (WGS) entry which is preliminary data.</text>
</comment>